<dbReference type="GO" id="GO:0008009">
    <property type="term" value="F:chemokine activity"/>
    <property type="evidence" value="ECO:0007669"/>
    <property type="project" value="InterPro"/>
</dbReference>
<organism evidence="12 13">
    <name type="scientific">Heterocephalus glaber</name>
    <name type="common">Naked mole rat</name>
    <dbReference type="NCBI Taxonomy" id="10181"/>
    <lineage>
        <taxon>Eukaryota</taxon>
        <taxon>Metazoa</taxon>
        <taxon>Chordata</taxon>
        <taxon>Craniata</taxon>
        <taxon>Vertebrata</taxon>
        <taxon>Euteleostomi</taxon>
        <taxon>Mammalia</taxon>
        <taxon>Eutheria</taxon>
        <taxon>Euarchontoglires</taxon>
        <taxon>Glires</taxon>
        <taxon>Rodentia</taxon>
        <taxon>Hystricomorpha</taxon>
        <taxon>Bathyergidae</taxon>
        <taxon>Heterocephalus</taxon>
    </lineage>
</organism>
<evidence type="ECO:0000313" key="13">
    <source>
        <dbReference type="RefSeq" id="XP_021094092.1"/>
    </source>
</evidence>
<dbReference type="AlphaFoldDB" id="A0AAX6R922"/>
<keyword evidence="12" id="KW-1185">Reference proteome</keyword>
<dbReference type="InterPro" id="IPR039809">
    <property type="entry name" value="Chemokine_b/g/d"/>
</dbReference>
<dbReference type="SUPFAM" id="SSF54117">
    <property type="entry name" value="Interleukin 8-like chemokines"/>
    <property type="match status" value="1"/>
</dbReference>
<dbReference type="PANTHER" id="PTHR12015">
    <property type="entry name" value="SMALL INDUCIBLE CYTOKINE A"/>
    <property type="match status" value="1"/>
</dbReference>
<dbReference type="Pfam" id="PF00048">
    <property type="entry name" value="IL8"/>
    <property type="match status" value="1"/>
</dbReference>
<feature type="domain" description="Chemokine interleukin-8-like" evidence="11">
    <location>
        <begin position="66"/>
        <end position="124"/>
    </location>
</feature>
<gene>
    <name evidence="13" type="primary">LOC101707277</name>
</gene>
<evidence type="ECO:0000256" key="3">
    <source>
        <dbReference type="ARBA" id="ARBA00022500"/>
    </source>
</evidence>
<evidence type="ECO:0000256" key="5">
    <source>
        <dbReference type="ARBA" id="ARBA00022525"/>
    </source>
</evidence>
<dbReference type="GO" id="GO:0030335">
    <property type="term" value="P:positive regulation of cell migration"/>
    <property type="evidence" value="ECO:0007669"/>
    <property type="project" value="TreeGrafter"/>
</dbReference>
<sequence>MNIIPEQENPANPVRSLFVEPPVPWPWPWCLTLSLQWLPVLTEELCCQNALHTHPPPTHTVGADTPTACCFSYAAKKIPRPYLADYHETSSQCSQPGVIFVTKKGRQVCADPSEAWVQEYINDLELNA</sequence>
<evidence type="ECO:0000256" key="1">
    <source>
        <dbReference type="ARBA" id="ARBA00004613"/>
    </source>
</evidence>
<name>A0AAX6R922_HETGA</name>
<evidence type="ECO:0000256" key="4">
    <source>
        <dbReference type="ARBA" id="ARBA00022514"/>
    </source>
</evidence>
<keyword evidence="3 10" id="KW-0145">Chemotaxis</keyword>
<dbReference type="FunFam" id="2.40.50.40:FF:000002">
    <property type="entry name" value="C-C motif chemokine"/>
    <property type="match status" value="1"/>
</dbReference>
<evidence type="ECO:0000256" key="7">
    <source>
        <dbReference type="ARBA" id="ARBA00023157"/>
    </source>
</evidence>
<dbReference type="GO" id="GO:0061844">
    <property type="term" value="P:antimicrobial humoral immune response mediated by antimicrobial peptide"/>
    <property type="evidence" value="ECO:0007669"/>
    <property type="project" value="TreeGrafter"/>
</dbReference>
<dbReference type="GO" id="GO:0005615">
    <property type="term" value="C:extracellular space"/>
    <property type="evidence" value="ECO:0007669"/>
    <property type="project" value="UniProtKB-KW"/>
</dbReference>
<dbReference type="PROSITE" id="PS00472">
    <property type="entry name" value="SMALL_CYTOKINES_CC"/>
    <property type="match status" value="1"/>
</dbReference>
<keyword evidence="6" id="KW-0732">Signal</keyword>
<dbReference type="InterPro" id="IPR000827">
    <property type="entry name" value="Chemokine_CC_CS"/>
</dbReference>
<evidence type="ECO:0000259" key="11">
    <source>
        <dbReference type="SMART" id="SM00199"/>
    </source>
</evidence>
<dbReference type="GeneID" id="101707277"/>
<keyword evidence="7" id="KW-1015">Disulfide bond</keyword>
<dbReference type="GO" id="GO:0070098">
    <property type="term" value="P:chemokine-mediated signaling pathway"/>
    <property type="evidence" value="ECO:0007669"/>
    <property type="project" value="TreeGrafter"/>
</dbReference>
<evidence type="ECO:0000313" key="12">
    <source>
        <dbReference type="Proteomes" id="UP000694906"/>
    </source>
</evidence>
<dbReference type="GO" id="GO:0006954">
    <property type="term" value="P:inflammatory response"/>
    <property type="evidence" value="ECO:0007669"/>
    <property type="project" value="TreeGrafter"/>
</dbReference>
<dbReference type="InterPro" id="IPR001811">
    <property type="entry name" value="Chemokine_IL8-like_dom"/>
</dbReference>
<dbReference type="SMART" id="SM00199">
    <property type="entry name" value="SCY"/>
    <property type="match status" value="1"/>
</dbReference>
<dbReference type="Proteomes" id="UP000694906">
    <property type="component" value="Unplaced"/>
</dbReference>
<evidence type="ECO:0000256" key="2">
    <source>
        <dbReference type="ARBA" id="ARBA00010868"/>
    </source>
</evidence>
<proteinExistence type="inferred from homology"/>
<evidence type="ECO:0000256" key="9">
    <source>
        <dbReference type="ARBA" id="ARBA00046726"/>
    </source>
</evidence>
<reference evidence="13" key="1">
    <citation type="submission" date="2025-08" db="UniProtKB">
        <authorList>
            <consortium name="RefSeq"/>
        </authorList>
    </citation>
    <scope>IDENTIFICATION</scope>
</reference>
<dbReference type="GO" id="GO:0048020">
    <property type="term" value="F:CCR chemokine receptor binding"/>
    <property type="evidence" value="ECO:0007669"/>
    <property type="project" value="TreeGrafter"/>
</dbReference>
<dbReference type="InterPro" id="IPR036048">
    <property type="entry name" value="Interleukin_8-like_sf"/>
</dbReference>
<comment type="subunit">
    <text evidence="9">Self-associates. Also heterodimer of MIP-1-alpha(4-69) and MIP-1-beta(3-69). Interacts with CCR1.</text>
</comment>
<protein>
    <recommendedName>
        <fullName evidence="10">C-C motif chemokine</fullName>
    </recommendedName>
</protein>
<dbReference type="CDD" id="cd00272">
    <property type="entry name" value="Chemokine_CC"/>
    <property type="match status" value="1"/>
</dbReference>
<dbReference type="PANTHER" id="PTHR12015:SF183">
    <property type="entry name" value="C-C MOTIF CHEMOKINE 3"/>
    <property type="match status" value="1"/>
</dbReference>
<keyword evidence="4 10" id="KW-0202">Cytokine</keyword>
<evidence type="ECO:0000256" key="8">
    <source>
        <dbReference type="ARBA" id="ARBA00044740"/>
    </source>
</evidence>
<comment type="similarity">
    <text evidence="2 10">Belongs to the intercrine beta (chemokine CC) family.</text>
</comment>
<comment type="subcellular location">
    <subcellularLocation>
        <location evidence="1 10">Secreted</location>
    </subcellularLocation>
</comment>
<keyword evidence="5 10" id="KW-0964">Secreted</keyword>
<dbReference type="RefSeq" id="XP_021094092.1">
    <property type="nucleotide sequence ID" value="XM_021238433.1"/>
</dbReference>
<accession>A0AAX6R922</accession>
<evidence type="ECO:0000256" key="6">
    <source>
        <dbReference type="ARBA" id="ARBA00022729"/>
    </source>
</evidence>
<comment type="function">
    <text evidence="8">Monokine with inflammatory and chemokinetic properties. Binds to CCR1, CCR4 and CCR5. One of the major HIV-suppressive factors produced by CD8+ T-cells. Recombinant MIP-1-alpha induces a dose-dependent inhibition of different strains of HIV-1, HIV-2, and simian immunodeficiency virus (SIV).</text>
</comment>
<dbReference type="Gene3D" id="2.40.50.40">
    <property type="match status" value="1"/>
</dbReference>
<evidence type="ECO:0000256" key="10">
    <source>
        <dbReference type="RuleBase" id="RU361150"/>
    </source>
</evidence>